<name>A0A8H7NUF4_9APHY</name>
<reference evidence="1" key="1">
    <citation type="submission" date="2020-11" db="EMBL/GenBank/DDBJ databases">
        <authorList>
            <person name="Koelle M."/>
            <person name="Horta M.A.C."/>
            <person name="Nowrousian M."/>
            <person name="Ohm R.A."/>
            <person name="Benz P."/>
            <person name="Pilgard A."/>
        </authorList>
    </citation>
    <scope>NUCLEOTIDE SEQUENCE</scope>
    <source>
        <strain evidence="1">FPRL280</strain>
    </source>
</reference>
<sequence length="83" mass="9350">MQAAPHLGRVYYRSWVRIAPILRGGSRRQAQHMDREVVSFGLLMSHSDAQYADYLDCEGERESAAVPSFSRSSEEAMGYNAII</sequence>
<evidence type="ECO:0000313" key="1">
    <source>
        <dbReference type="EMBL" id="KAF9804381.1"/>
    </source>
</evidence>
<dbReference type="EMBL" id="JADOXO010000445">
    <property type="protein sequence ID" value="KAF9804381.1"/>
    <property type="molecule type" value="Genomic_DNA"/>
</dbReference>
<gene>
    <name evidence="1" type="ORF">IEO21_09418</name>
</gene>
<protein>
    <submittedName>
        <fullName evidence="1">Uncharacterized protein</fullName>
    </submittedName>
</protein>
<dbReference type="AlphaFoldDB" id="A0A8H7NUF4"/>
<organism evidence="1 2">
    <name type="scientific">Rhodonia placenta</name>
    <dbReference type="NCBI Taxonomy" id="104341"/>
    <lineage>
        <taxon>Eukaryota</taxon>
        <taxon>Fungi</taxon>
        <taxon>Dikarya</taxon>
        <taxon>Basidiomycota</taxon>
        <taxon>Agaricomycotina</taxon>
        <taxon>Agaricomycetes</taxon>
        <taxon>Polyporales</taxon>
        <taxon>Adustoporiaceae</taxon>
        <taxon>Rhodonia</taxon>
    </lineage>
</organism>
<evidence type="ECO:0000313" key="2">
    <source>
        <dbReference type="Proteomes" id="UP000639403"/>
    </source>
</evidence>
<comment type="caution">
    <text evidence="1">The sequence shown here is derived from an EMBL/GenBank/DDBJ whole genome shotgun (WGS) entry which is preliminary data.</text>
</comment>
<reference evidence="1" key="2">
    <citation type="journal article" name="Front. Microbiol.">
        <title>Degradative Capacity of Two Strains of Rhodonia placenta: From Phenotype to Genotype.</title>
        <authorList>
            <person name="Kolle M."/>
            <person name="Horta M.A.C."/>
            <person name="Nowrousian M."/>
            <person name="Ohm R.A."/>
            <person name="Benz J.P."/>
            <person name="Pilgard A."/>
        </authorList>
    </citation>
    <scope>NUCLEOTIDE SEQUENCE</scope>
    <source>
        <strain evidence="1">FPRL280</strain>
    </source>
</reference>
<accession>A0A8H7NUF4</accession>
<proteinExistence type="predicted"/>
<dbReference type="Proteomes" id="UP000639403">
    <property type="component" value="Unassembled WGS sequence"/>
</dbReference>